<reference evidence="1 2" key="1">
    <citation type="submission" date="2018-06" db="EMBL/GenBank/DDBJ databases">
        <title>Genomic Encyclopedia of Type Strains, Phase III (KMG-III): the genomes of soil and plant-associated and newly described type strains.</title>
        <authorList>
            <person name="Whitman W."/>
        </authorList>
    </citation>
    <scope>NUCLEOTIDE SEQUENCE [LARGE SCALE GENOMIC DNA]</scope>
    <source>
        <strain evidence="1 2">CGMCC 4.7090</strain>
    </source>
</reference>
<proteinExistence type="predicted"/>
<comment type="caution">
    <text evidence="1">The sequence shown here is derived from an EMBL/GenBank/DDBJ whole genome shotgun (WGS) entry which is preliminary data.</text>
</comment>
<keyword evidence="2" id="KW-1185">Reference proteome</keyword>
<accession>A0A327Z6F9</accession>
<sequence length="30" mass="3310">MGAPIVVSWVERAAVEQFLIRAPDKPNDSL</sequence>
<dbReference type="Proteomes" id="UP000249341">
    <property type="component" value="Unassembled WGS sequence"/>
</dbReference>
<name>A0A327Z6F9_9ACTN</name>
<gene>
    <name evidence="1" type="ORF">B0I29_120175</name>
</gene>
<organism evidence="1 2">
    <name type="scientific">Actinoplanes lutulentus</name>
    <dbReference type="NCBI Taxonomy" id="1287878"/>
    <lineage>
        <taxon>Bacteria</taxon>
        <taxon>Bacillati</taxon>
        <taxon>Actinomycetota</taxon>
        <taxon>Actinomycetes</taxon>
        <taxon>Micromonosporales</taxon>
        <taxon>Micromonosporaceae</taxon>
        <taxon>Actinoplanes</taxon>
    </lineage>
</organism>
<protein>
    <submittedName>
        <fullName evidence="1">Uncharacterized protein</fullName>
    </submittedName>
</protein>
<evidence type="ECO:0000313" key="1">
    <source>
        <dbReference type="EMBL" id="RAK28407.1"/>
    </source>
</evidence>
<evidence type="ECO:0000313" key="2">
    <source>
        <dbReference type="Proteomes" id="UP000249341"/>
    </source>
</evidence>
<dbReference type="AlphaFoldDB" id="A0A327Z6F9"/>
<dbReference type="EMBL" id="QLMJ01000020">
    <property type="protein sequence ID" value="RAK28407.1"/>
    <property type="molecule type" value="Genomic_DNA"/>
</dbReference>